<evidence type="ECO:0000256" key="1">
    <source>
        <dbReference type="SAM" id="Phobius"/>
    </source>
</evidence>
<name>A0A4P9XKF7_9FUNG</name>
<keyword evidence="1" id="KW-0812">Transmembrane</keyword>
<feature type="transmembrane region" description="Helical" evidence="1">
    <location>
        <begin position="64"/>
        <end position="81"/>
    </location>
</feature>
<accession>A0A4P9XKF7</accession>
<dbReference type="EMBL" id="KZ992915">
    <property type="protein sequence ID" value="RKP06287.1"/>
    <property type="molecule type" value="Genomic_DNA"/>
</dbReference>
<keyword evidence="3" id="KW-1185">Reference proteome</keyword>
<keyword evidence="1" id="KW-1133">Transmembrane helix</keyword>
<dbReference type="Proteomes" id="UP000271241">
    <property type="component" value="Unassembled WGS sequence"/>
</dbReference>
<keyword evidence="1" id="KW-0472">Membrane</keyword>
<evidence type="ECO:0000313" key="2">
    <source>
        <dbReference type="EMBL" id="RKP06287.1"/>
    </source>
</evidence>
<organism evidence="2 3">
    <name type="scientific">Thamnocephalis sphaerospora</name>
    <dbReference type="NCBI Taxonomy" id="78915"/>
    <lineage>
        <taxon>Eukaryota</taxon>
        <taxon>Fungi</taxon>
        <taxon>Fungi incertae sedis</taxon>
        <taxon>Zoopagomycota</taxon>
        <taxon>Zoopagomycotina</taxon>
        <taxon>Zoopagomycetes</taxon>
        <taxon>Zoopagales</taxon>
        <taxon>Sigmoideomycetaceae</taxon>
        <taxon>Thamnocephalis</taxon>
    </lineage>
</organism>
<evidence type="ECO:0000313" key="3">
    <source>
        <dbReference type="Proteomes" id="UP000271241"/>
    </source>
</evidence>
<sequence>MLAAPNVLLSYTFLAVVHRQYRRFGSSAWERIVRDGIQIALLMAAANLACLFCIAFEVFGLLSIMLIIVEWCVSSMLLIMYTQKNADARHACIGSDRTFDAVTSY</sequence>
<gene>
    <name evidence="2" type="ORF">THASP1DRAFT_31891</name>
</gene>
<protein>
    <submittedName>
        <fullName evidence="2">Uncharacterized protein</fullName>
    </submittedName>
</protein>
<feature type="transmembrane region" description="Helical" evidence="1">
    <location>
        <begin position="39"/>
        <end position="58"/>
    </location>
</feature>
<proteinExistence type="predicted"/>
<reference evidence="3" key="1">
    <citation type="journal article" date="2018" name="Nat. Microbiol.">
        <title>Leveraging single-cell genomics to expand the fungal tree of life.</title>
        <authorList>
            <person name="Ahrendt S.R."/>
            <person name="Quandt C.A."/>
            <person name="Ciobanu D."/>
            <person name="Clum A."/>
            <person name="Salamov A."/>
            <person name="Andreopoulos B."/>
            <person name="Cheng J.F."/>
            <person name="Woyke T."/>
            <person name="Pelin A."/>
            <person name="Henrissat B."/>
            <person name="Reynolds N.K."/>
            <person name="Benny G.L."/>
            <person name="Smith M.E."/>
            <person name="James T.Y."/>
            <person name="Grigoriev I.V."/>
        </authorList>
    </citation>
    <scope>NUCLEOTIDE SEQUENCE [LARGE SCALE GENOMIC DNA]</scope>
    <source>
        <strain evidence="3">RSA 1356</strain>
    </source>
</reference>
<dbReference type="AlphaFoldDB" id="A0A4P9XKF7"/>